<keyword evidence="4" id="KW-1185">Reference proteome</keyword>
<dbReference type="PANTHER" id="PTHR38790:SF4">
    <property type="entry name" value="2EXR DOMAIN-CONTAINING PROTEIN"/>
    <property type="match status" value="1"/>
</dbReference>
<feature type="domain" description="DUF7730" evidence="2">
    <location>
        <begin position="59"/>
        <end position="275"/>
    </location>
</feature>
<gene>
    <name evidence="3" type="ORF">K491DRAFT_718128</name>
</gene>
<dbReference type="InterPro" id="IPR056632">
    <property type="entry name" value="DUF7730"/>
</dbReference>
<feature type="region of interest" description="Disordered" evidence="1">
    <location>
        <begin position="32"/>
        <end position="52"/>
    </location>
</feature>
<evidence type="ECO:0000256" key="1">
    <source>
        <dbReference type="SAM" id="MobiDB-lite"/>
    </source>
</evidence>
<organism evidence="3 4">
    <name type="scientific">Lophiostoma macrostomum CBS 122681</name>
    <dbReference type="NCBI Taxonomy" id="1314788"/>
    <lineage>
        <taxon>Eukaryota</taxon>
        <taxon>Fungi</taxon>
        <taxon>Dikarya</taxon>
        <taxon>Ascomycota</taxon>
        <taxon>Pezizomycotina</taxon>
        <taxon>Dothideomycetes</taxon>
        <taxon>Pleosporomycetidae</taxon>
        <taxon>Pleosporales</taxon>
        <taxon>Lophiostomataceae</taxon>
        <taxon>Lophiostoma</taxon>
    </lineage>
</organism>
<protein>
    <recommendedName>
        <fullName evidence="2">DUF7730 domain-containing protein</fullName>
    </recommendedName>
</protein>
<reference evidence="3" key="1">
    <citation type="journal article" date="2020" name="Stud. Mycol.">
        <title>101 Dothideomycetes genomes: a test case for predicting lifestyles and emergence of pathogens.</title>
        <authorList>
            <person name="Haridas S."/>
            <person name="Albert R."/>
            <person name="Binder M."/>
            <person name="Bloem J."/>
            <person name="Labutti K."/>
            <person name="Salamov A."/>
            <person name="Andreopoulos B."/>
            <person name="Baker S."/>
            <person name="Barry K."/>
            <person name="Bills G."/>
            <person name="Bluhm B."/>
            <person name="Cannon C."/>
            <person name="Castanera R."/>
            <person name="Culley D."/>
            <person name="Daum C."/>
            <person name="Ezra D."/>
            <person name="Gonzalez J."/>
            <person name="Henrissat B."/>
            <person name="Kuo A."/>
            <person name="Liang C."/>
            <person name="Lipzen A."/>
            <person name="Lutzoni F."/>
            <person name="Magnuson J."/>
            <person name="Mondo S."/>
            <person name="Nolan M."/>
            <person name="Ohm R."/>
            <person name="Pangilinan J."/>
            <person name="Park H.-J."/>
            <person name="Ramirez L."/>
            <person name="Alfaro M."/>
            <person name="Sun H."/>
            <person name="Tritt A."/>
            <person name="Yoshinaga Y."/>
            <person name="Zwiers L.-H."/>
            <person name="Turgeon B."/>
            <person name="Goodwin S."/>
            <person name="Spatafora J."/>
            <person name="Crous P."/>
            <person name="Grigoriev I."/>
        </authorList>
    </citation>
    <scope>NUCLEOTIDE SEQUENCE</scope>
    <source>
        <strain evidence="3">CBS 122681</strain>
    </source>
</reference>
<name>A0A6A6T436_9PLEO</name>
<dbReference type="Pfam" id="PF24864">
    <property type="entry name" value="DUF7730"/>
    <property type="match status" value="1"/>
</dbReference>
<feature type="compositionally biased region" description="Basic residues" evidence="1">
    <location>
        <begin position="39"/>
        <end position="50"/>
    </location>
</feature>
<evidence type="ECO:0000259" key="2">
    <source>
        <dbReference type="Pfam" id="PF24864"/>
    </source>
</evidence>
<dbReference type="OrthoDB" id="4757095at2759"/>
<dbReference type="PANTHER" id="PTHR38790">
    <property type="entry name" value="2EXR DOMAIN-CONTAINING PROTEIN-RELATED"/>
    <property type="match status" value="1"/>
</dbReference>
<evidence type="ECO:0000313" key="3">
    <source>
        <dbReference type="EMBL" id="KAF2653294.1"/>
    </source>
</evidence>
<dbReference type="AlphaFoldDB" id="A0A6A6T436"/>
<sequence length="299" mass="34406">MKVRQTIFDALFMIAFGCLVCLNGGSWGHPPSKPYKFPKNPRKPKYRRKPPISLQPRNEQIQSLLFGPRFPAELRVVIYEHVLGDSSRLMHIIAYKDSSGYVGRRRCEDVDFAGPMWQHDCFKSYHSKDPARQGTFDSEDNLLSIILSCHRIYSEALDILYTANTFGVRGACGILEMKSVIPTRQWHIIRNLHVSTLFPSRTEALQTKRWEEREDPLQWSKGCEALEDLHSLLSLRLEIFVCGFDIVEEDVLVYMLAPLTRITAPMFEVEMNVPIPLSVQDRLGRLPFTLEVLERPLDG</sequence>
<dbReference type="EMBL" id="MU004383">
    <property type="protein sequence ID" value="KAF2653294.1"/>
    <property type="molecule type" value="Genomic_DNA"/>
</dbReference>
<dbReference type="Proteomes" id="UP000799324">
    <property type="component" value="Unassembled WGS sequence"/>
</dbReference>
<accession>A0A6A6T436</accession>
<proteinExistence type="predicted"/>
<evidence type="ECO:0000313" key="4">
    <source>
        <dbReference type="Proteomes" id="UP000799324"/>
    </source>
</evidence>